<feature type="transmembrane region" description="Helical" evidence="2">
    <location>
        <begin position="275"/>
        <end position="291"/>
    </location>
</feature>
<feature type="transmembrane region" description="Helical" evidence="2">
    <location>
        <begin position="89"/>
        <end position="122"/>
    </location>
</feature>
<feature type="region of interest" description="Disordered" evidence="1">
    <location>
        <begin position="1"/>
        <end position="21"/>
    </location>
</feature>
<evidence type="ECO:0000313" key="3">
    <source>
        <dbReference type="EMBL" id="GID65532.1"/>
    </source>
</evidence>
<keyword evidence="4" id="KW-1185">Reference proteome</keyword>
<gene>
    <name evidence="3" type="ORF">Acy02nite_34130</name>
</gene>
<evidence type="ECO:0000256" key="1">
    <source>
        <dbReference type="SAM" id="MobiDB-lite"/>
    </source>
</evidence>
<keyword evidence="2" id="KW-1133">Transmembrane helix</keyword>
<dbReference type="Proteomes" id="UP000619479">
    <property type="component" value="Unassembled WGS sequence"/>
</dbReference>
<dbReference type="EMBL" id="BOMH01000026">
    <property type="protein sequence ID" value="GID65532.1"/>
    <property type="molecule type" value="Genomic_DNA"/>
</dbReference>
<accession>A0A919IHL8</accession>
<keyword evidence="2" id="KW-0812">Transmembrane</keyword>
<keyword evidence="2" id="KW-0472">Membrane</keyword>
<evidence type="ECO:0000313" key="4">
    <source>
        <dbReference type="Proteomes" id="UP000619479"/>
    </source>
</evidence>
<feature type="transmembrane region" description="Helical" evidence="2">
    <location>
        <begin position="142"/>
        <end position="169"/>
    </location>
</feature>
<name>A0A919IHL8_9ACTN</name>
<protein>
    <submittedName>
        <fullName evidence="3">Uncharacterized protein</fullName>
    </submittedName>
</protein>
<feature type="transmembrane region" description="Helical" evidence="2">
    <location>
        <begin position="220"/>
        <end position="239"/>
    </location>
</feature>
<proteinExistence type="predicted"/>
<organism evidence="3 4">
    <name type="scientific">Actinoplanes cyaneus</name>
    <dbReference type="NCBI Taxonomy" id="52696"/>
    <lineage>
        <taxon>Bacteria</taxon>
        <taxon>Bacillati</taxon>
        <taxon>Actinomycetota</taxon>
        <taxon>Actinomycetes</taxon>
        <taxon>Micromonosporales</taxon>
        <taxon>Micromonosporaceae</taxon>
        <taxon>Actinoplanes</taxon>
    </lineage>
</organism>
<dbReference type="RefSeq" id="WP_203741654.1">
    <property type="nucleotide sequence ID" value="NZ_BAAAUC010000003.1"/>
</dbReference>
<reference evidence="3" key="1">
    <citation type="submission" date="2021-01" db="EMBL/GenBank/DDBJ databases">
        <title>Whole genome shotgun sequence of Actinoplanes cyaneus NBRC 14990.</title>
        <authorList>
            <person name="Komaki H."/>
            <person name="Tamura T."/>
        </authorList>
    </citation>
    <scope>NUCLEOTIDE SEQUENCE</scope>
    <source>
        <strain evidence="3">NBRC 14990</strain>
    </source>
</reference>
<feature type="transmembrane region" description="Helical" evidence="2">
    <location>
        <begin position="251"/>
        <end position="269"/>
    </location>
</feature>
<dbReference type="AlphaFoldDB" id="A0A919IHL8"/>
<feature type="transmembrane region" description="Helical" evidence="2">
    <location>
        <begin position="59"/>
        <end position="77"/>
    </location>
</feature>
<evidence type="ECO:0000256" key="2">
    <source>
        <dbReference type="SAM" id="Phobius"/>
    </source>
</evidence>
<sequence length="317" mass="32955">MASASPPVALPSPTPSPRVSRDRWRWPRALLILPLPLLLTFQARRTGVVSPLLDRADPLVVSMLVVLASGLWCHVLAARLHRNGVPRVVAAFIVAGPGLAICAVGTTDLPSMIGMALVVVALDGYLRFVVEGQTLGGFVAGITLAGAAACDLATLVYMAALAAAVPFLAGTWARQARATTAILAVLAFPSVAVCLGWLYVRWRFGAGPLAHEPPASDFDLVGGAVAAISGLSHCLLYVASAAAVARHRRGALPAYLLPIAVVALLVAVGASRSTLVINLFFTAVALTAIRTPLVRREWLTLAALAAGQVGLVLTWPP</sequence>
<feature type="transmembrane region" description="Helical" evidence="2">
    <location>
        <begin position="181"/>
        <end position="200"/>
    </location>
</feature>
<comment type="caution">
    <text evidence="3">The sequence shown here is derived from an EMBL/GenBank/DDBJ whole genome shotgun (WGS) entry which is preliminary data.</text>
</comment>